<organism evidence="5 6">
    <name type="scientific">Vibrio sagamiensis NBRC 104589</name>
    <dbReference type="NCBI Taxonomy" id="1219064"/>
    <lineage>
        <taxon>Bacteria</taxon>
        <taxon>Pseudomonadati</taxon>
        <taxon>Pseudomonadota</taxon>
        <taxon>Gammaproteobacteria</taxon>
        <taxon>Vibrionales</taxon>
        <taxon>Vibrionaceae</taxon>
        <taxon>Vibrio</taxon>
    </lineage>
</organism>
<dbReference type="Proteomes" id="UP000321922">
    <property type="component" value="Unassembled WGS sequence"/>
</dbReference>
<dbReference type="SUPFAM" id="SSF46894">
    <property type="entry name" value="C-terminal effector domain of the bipartite response regulators"/>
    <property type="match status" value="1"/>
</dbReference>
<feature type="DNA-binding region" description="OmpR/PhoB-type" evidence="2">
    <location>
        <begin position="1"/>
        <end position="102"/>
    </location>
</feature>
<evidence type="ECO:0000256" key="2">
    <source>
        <dbReference type="PROSITE-ProRule" id="PRU01091"/>
    </source>
</evidence>
<keyword evidence="3" id="KW-1133">Transmembrane helix</keyword>
<protein>
    <recommendedName>
        <fullName evidence="4">OmpR/PhoB-type domain-containing protein</fullName>
    </recommendedName>
</protein>
<feature type="domain" description="OmpR/PhoB-type" evidence="4">
    <location>
        <begin position="1"/>
        <end position="102"/>
    </location>
</feature>
<accession>A0A511QFT8</accession>
<dbReference type="Pfam" id="PF00486">
    <property type="entry name" value="Trans_reg_C"/>
    <property type="match status" value="1"/>
</dbReference>
<gene>
    <name evidence="5" type="ORF">VSA01S_21280</name>
</gene>
<dbReference type="GO" id="GO:0003677">
    <property type="term" value="F:DNA binding"/>
    <property type="evidence" value="ECO:0007669"/>
    <property type="project" value="UniProtKB-UniRule"/>
</dbReference>
<evidence type="ECO:0000259" key="4">
    <source>
        <dbReference type="PROSITE" id="PS51755"/>
    </source>
</evidence>
<evidence type="ECO:0000256" key="1">
    <source>
        <dbReference type="ARBA" id="ARBA00023125"/>
    </source>
</evidence>
<proteinExistence type="predicted"/>
<dbReference type="RefSeq" id="WP_050567357.1">
    <property type="nucleotide sequence ID" value="NZ_BAOJ01000063.1"/>
</dbReference>
<comment type="caution">
    <text evidence="5">The sequence shown here is derived from an EMBL/GenBank/DDBJ whole genome shotgun (WGS) entry which is preliminary data.</text>
</comment>
<evidence type="ECO:0000256" key="3">
    <source>
        <dbReference type="SAM" id="Phobius"/>
    </source>
</evidence>
<dbReference type="GO" id="GO:0006355">
    <property type="term" value="P:regulation of DNA-templated transcription"/>
    <property type="evidence" value="ECO:0007669"/>
    <property type="project" value="InterPro"/>
</dbReference>
<keyword evidence="3" id="KW-0812">Transmembrane</keyword>
<feature type="transmembrane region" description="Helical" evidence="3">
    <location>
        <begin position="156"/>
        <end position="172"/>
    </location>
</feature>
<dbReference type="AlphaFoldDB" id="A0A511QFT8"/>
<sequence>MNKQVFWKLDKSHRRLYGENGIEIHFTKYEFNLFFYLLTQQQQVCSSSSIIEQVWADSPKGSYAADSSNLIQLISKIRRQLKPLEKIMEIKSQRGVGYFLSMTEGYMFNDDEISYTPLTIYDRDSETEKKFRFYQNQILKQLFSLNQDRQFKMRDFGFVLLISAFFGAILLLRQPSGLPESPLNMTNSSLHVEDCGVPSELLFTRENLTCSDISDFDFEQGHSYIISKAAGNIYVSSF</sequence>
<keyword evidence="1 2" id="KW-0238">DNA-binding</keyword>
<dbReference type="InterPro" id="IPR001867">
    <property type="entry name" value="OmpR/PhoB-type_DNA-bd"/>
</dbReference>
<dbReference type="GO" id="GO:0000160">
    <property type="term" value="P:phosphorelay signal transduction system"/>
    <property type="evidence" value="ECO:0007669"/>
    <property type="project" value="InterPro"/>
</dbReference>
<dbReference type="Gene3D" id="1.10.10.10">
    <property type="entry name" value="Winged helix-like DNA-binding domain superfamily/Winged helix DNA-binding domain"/>
    <property type="match status" value="1"/>
</dbReference>
<evidence type="ECO:0000313" key="5">
    <source>
        <dbReference type="EMBL" id="GEM76016.1"/>
    </source>
</evidence>
<dbReference type="SMART" id="SM00862">
    <property type="entry name" value="Trans_reg_C"/>
    <property type="match status" value="1"/>
</dbReference>
<dbReference type="EMBL" id="BJXJ01000019">
    <property type="protein sequence ID" value="GEM76016.1"/>
    <property type="molecule type" value="Genomic_DNA"/>
</dbReference>
<keyword evidence="3" id="KW-0472">Membrane</keyword>
<dbReference type="InterPro" id="IPR016032">
    <property type="entry name" value="Sig_transdc_resp-reg_C-effctor"/>
</dbReference>
<evidence type="ECO:0000313" key="6">
    <source>
        <dbReference type="Proteomes" id="UP000321922"/>
    </source>
</evidence>
<dbReference type="PROSITE" id="PS51755">
    <property type="entry name" value="OMPR_PHOB"/>
    <property type="match status" value="1"/>
</dbReference>
<reference evidence="5 6" key="1">
    <citation type="submission" date="2019-07" db="EMBL/GenBank/DDBJ databases">
        <title>Whole genome shotgun sequence of Vibrio sagamiensis NBRC 104589.</title>
        <authorList>
            <person name="Hosoyama A."/>
            <person name="Uohara A."/>
            <person name="Ohji S."/>
            <person name="Ichikawa N."/>
        </authorList>
    </citation>
    <scope>NUCLEOTIDE SEQUENCE [LARGE SCALE GENOMIC DNA]</scope>
    <source>
        <strain evidence="5 6">NBRC 104589</strain>
    </source>
</reference>
<name>A0A511QFT8_9VIBR</name>
<keyword evidence="6" id="KW-1185">Reference proteome</keyword>
<dbReference type="InterPro" id="IPR036388">
    <property type="entry name" value="WH-like_DNA-bd_sf"/>
</dbReference>